<protein>
    <recommendedName>
        <fullName evidence="4">phosphoglycerate mutase (2,3-diphosphoglycerate-dependent)</fullName>
        <ecNumber evidence="4">5.4.2.11</ecNumber>
    </recommendedName>
    <alternativeName>
        <fullName evidence="9">GINS complex subunit 1</fullName>
    </alternativeName>
</protein>
<dbReference type="SMART" id="SM00855">
    <property type="entry name" value="PGAM"/>
    <property type="match status" value="1"/>
</dbReference>
<dbReference type="EMBL" id="JAKROA010000001">
    <property type="protein sequence ID" value="KAL5112920.1"/>
    <property type="molecule type" value="Genomic_DNA"/>
</dbReference>
<evidence type="ECO:0000256" key="3">
    <source>
        <dbReference type="ARBA" id="ARBA00006717"/>
    </source>
</evidence>
<keyword evidence="13" id="KW-1185">Reference proteome</keyword>
<keyword evidence="6" id="KW-0324">Glycolysis</keyword>
<organism evidence="12 13">
    <name type="scientific">Taenia crassiceps</name>
    <dbReference type="NCBI Taxonomy" id="6207"/>
    <lineage>
        <taxon>Eukaryota</taxon>
        <taxon>Metazoa</taxon>
        <taxon>Spiralia</taxon>
        <taxon>Lophotrochozoa</taxon>
        <taxon>Platyhelminthes</taxon>
        <taxon>Cestoda</taxon>
        <taxon>Eucestoda</taxon>
        <taxon>Cyclophyllidea</taxon>
        <taxon>Taeniidae</taxon>
        <taxon>Taenia</taxon>
    </lineage>
</organism>
<dbReference type="NCBIfam" id="NF010713">
    <property type="entry name" value="PRK14115.1"/>
    <property type="match status" value="1"/>
</dbReference>
<feature type="domain" description="DNA replication complex GINS protein PSF1 C-terminal" evidence="11">
    <location>
        <begin position="137"/>
        <end position="182"/>
    </location>
</feature>
<keyword evidence="7" id="KW-0413">Isomerase</keyword>
<evidence type="ECO:0000256" key="2">
    <source>
        <dbReference type="ARBA" id="ARBA00006677"/>
    </source>
</evidence>
<evidence type="ECO:0000256" key="8">
    <source>
        <dbReference type="ARBA" id="ARBA00023242"/>
    </source>
</evidence>
<dbReference type="InterPro" id="IPR021151">
    <property type="entry name" value="GINS_A"/>
</dbReference>
<comment type="caution">
    <text evidence="12">The sequence shown here is derived from an EMBL/GenBank/DDBJ whole genome shotgun (WGS) entry which is preliminary data.</text>
</comment>
<dbReference type="EC" id="5.4.2.11" evidence="4"/>
<evidence type="ECO:0000256" key="6">
    <source>
        <dbReference type="ARBA" id="ARBA00023152"/>
    </source>
</evidence>
<gene>
    <name evidence="12" type="ORF">TcWFU_009365</name>
</gene>
<sequence>MSVTNIAMDLIKSVKRSASHRLAPYDDEKSSSSADDSATVRDRDDIVQIVVIRHATMERVKRCLLAYHYARLMQIKEIRWQYGAVIPKEIRQNMSHHELKWFSNYCTALASFMQADADEMGGCGGLDLIQSLKPPKSLLLEVRCLKDYGEFETECGNIINLTKGSQHLMFRNDCENLILQGCCVGDNGEYQVLKGVRADSHYYMTNLVGTAEVRVLQTGGLDMKYTTNWCDNAVKSHCYKVVFIRHGESEFNQENRFVGWLDSDLSSKGECEARQAGQMIKQRSLGFDIAYTSVLKRAIKTCHIVLEELDLLWIPVFKSWRLNDRMHGALQGLTQNETATKYGQCQMQLWTKSYDIPPPALLSTDPLLPEFDPRYALLDHNVLPKTECLKDTVKRVLPYWHDEIVPALKKGKRVLIVAHANSIRALLKHIDYIPDGKVMDVEIPTGIPLVYELNADLRPIRYYYLADDSKVAAAISREGDQLRVMSWRLNARMYGMLQGCNKSKLALQHGEDQVHIWRREYDGTPPSLSRDAKQHPIFESKYTLLDKTIIPDTECLRDAYERLLPVWNDEIVPAIKEGNRVLVVAHGSTLRALMKFLDHISNENVANINIPPCIPLVYDFDEHMTPIRHYYLKDDETVASAIRMVINETKLDPQPCIWATSSTA</sequence>
<dbReference type="CDD" id="cd21696">
    <property type="entry name" value="GINS_B_Psf1"/>
    <property type="match status" value="1"/>
</dbReference>
<dbReference type="SUPFAM" id="SSF53254">
    <property type="entry name" value="Phosphoglycerate mutase-like"/>
    <property type="match status" value="2"/>
</dbReference>
<dbReference type="SUPFAM" id="SSF158573">
    <property type="entry name" value="GINS helical bundle-like"/>
    <property type="match status" value="1"/>
</dbReference>
<comment type="similarity">
    <text evidence="3">Belongs to the phosphoglycerate mutase family. BPG-dependent PGAM subfamily.</text>
</comment>
<evidence type="ECO:0000313" key="13">
    <source>
        <dbReference type="Proteomes" id="UP001651158"/>
    </source>
</evidence>
<dbReference type="Gene3D" id="3.40.50.1240">
    <property type="entry name" value="Phosphoglycerate mutase-like"/>
    <property type="match status" value="2"/>
</dbReference>
<accession>A0ABR4QTM2</accession>
<dbReference type="Gene3D" id="1.20.58.1030">
    <property type="match status" value="1"/>
</dbReference>
<feature type="domain" description="GINS subunit" evidence="10">
    <location>
        <begin position="52"/>
        <end position="114"/>
    </location>
</feature>
<evidence type="ECO:0000256" key="1">
    <source>
        <dbReference type="ARBA" id="ARBA00004123"/>
    </source>
</evidence>
<reference evidence="12 13" key="1">
    <citation type="journal article" date="2022" name="Front. Cell. Infect. Microbiol.">
        <title>The Genomes of Two Strains of Taenia crassiceps the Animal Model for the Study of Human Cysticercosis.</title>
        <authorList>
            <person name="Bobes R.J."/>
            <person name="Estrada K."/>
            <person name="Rios-Valencia D.G."/>
            <person name="Calderon-Gallegos A."/>
            <person name="de la Torre P."/>
            <person name="Carrero J.C."/>
            <person name="Sanchez-Flores A."/>
            <person name="Laclette J.P."/>
        </authorList>
    </citation>
    <scope>NUCLEOTIDE SEQUENCE [LARGE SCALE GENOMIC DNA]</scope>
    <source>
        <strain evidence="12">WFUcys</strain>
    </source>
</reference>
<evidence type="ECO:0000313" key="12">
    <source>
        <dbReference type="EMBL" id="KAL5112920.1"/>
    </source>
</evidence>
<evidence type="ECO:0000259" key="11">
    <source>
        <dbReference type="Pfam" id="PF24997"/>
    </source>
</evidence>
<evidence type="ECO:0000256" key="7">
    <source>
        <dbReference type="ARBA" id="ARBA00023235"/>
    </source>
</evidence>
<evidence type="ECO:0000256" key="4">
    <source>
        <dbReference type="ARBA" id="ARBA00012028"/>
    </source>
</evidence>
<dbReference type="HAMAP" id="MF_01039">
    <property type="entry name" value="PGAM_GpmA"/>
    <property type="match status" value="1"/>
</dbReference>
<dbReference type="Pfam" id="PF05916">
    <property type="entry name" value="Sld5"/>
    <property type="match status" value="1"/>
</dbReference>
<comment type="subcellular location">
    <subcellularLocation>
        <location evidence="1">Nucleus</location>
    </subcellularLocation>
</comment>
<dbReference type="CDD" id="cd07067">
    <property type="entry name" value="HP_PGM_like"/>
    <property type="match status" value="2"/>
</dbReference>
<dbReference type="NCBIfam" id="TIGR01258">
    <property type="entry name" value="pgm_1"/>
    <property type="match status" value="2"/>
</dbReference>
<dbReference type="InterPro" id="IPR036224">
    <property type="entry name" value="GINS_bundle-like_dom_sf"/>
</dbReference>
<dbReference type="Pfam" id="PF24997">
    <property type="entry name" value="PSF1_C"/>
    <property type="match status" value="1"/>
</dbReference>
<dbReference type="InterPro" id="IPR029033">
    <property type="entry name" value="His_PPase_superfam"/>
</dbReference>
<dbReference type="Proteomes" id="UP001651158">
    <property type="component" value="Unassembled WGS sequence"/>
</dbReference>
<dbReference type="InterPro" id="IPR005339">
    <property type="entry name" value="GINS_Psf1"/>
</dbReference>
<evidence type="ECO:0000256" key="5">
    <source>
        <dbReference type="ARBA" id="ARBA00022705"/>
    </source>
</evidence>
<name>A0ABR4QTM2_9CEST</name>
<dbReference type="InterPro" id="IPR005952">
    <property type="entry name" value="Phosphogly_mut1"/>
</dbReference>
<proteinExistence type="inferred from homology"/>
<comment type="similarity">
    <text evidence="2">Belongs to the GINS1/PSF1 family.</text>
</comment>
<evidence type="ECO:0000259" key="10">
    <source>
        <dbReference type="Pfam" id="PF05916"/>
    </source>
</evidence>
<evidence type="ECO:0000256" key="9">
    <source>
        <dbReference type="ARBA" id="ARBA00030870"/>
    </source>
</evidence>
<dbReference type="CDD" id="cd11710">
    <property type="entry name" value="GINS_A_psf1"/>
    <property type="match status" value="1"/>
</dbReference>
<dbReference type="InterPro" id="IPR056783">
    <property type="entry name" value="PSF1_C"/>
</dbReference>
<dbReference type="PANTHER" id="PTHR11931">
    <property type="entry name" value="PHOSPHOGLYCERATE MUTASE"/>
    <property type="match status" value="1"/>
</dbReference>
<keyword evidence="5" id="KW-0235">DNA replication</keyword>
<keyword evidence="8" id="KW-0539">Nucleus</keyword>
<dbReference type="InterPro" id="IPR013078">
    <property type="entry name" value="His_Pase_superF_clade-1"/>
</dbReference>
<dbReference type="Pfam" id="PF00300">
    <property type="entry name" value="His_Phos_1"/>
    <property type="match status" value="2"/>
</dbReference>